<dbReference type="STRING" id="1798480.A2851_02795"/>
<evidence type="ECO:0000313" key="2">
    <source>
        <dbReference type="Proteomes" id="UP000176863"/>
    </source>
</evidence>
<proteinExistence type="predicted"/>
<reference evidence="1 2" key="1">
    <citation type="journal article" date="2016" name="Nat. Commun.">
        <title>Thousands of microbial genomes shed light on interconnected biogeochemical processes in an aquifer system.</title>
        <authorList>
            <person name="Anantharaman K."/>
            <person name="Brown C.T."/>
            <person name="Hug L.A."/>
            <person name="Sharon I."/>
            <person name="Castelle C.J."/>
            <person name="Probst A.J."/>
            <person name="Thomas B.C."/>
            <person name="Singh A."/>
            <person name="Wilkins M.J."/>
            <person name="Karaoz U."/>
            <person name="Brodie E.L."/>
            <person name="Williams K.H."/>
            <person name="Hubbard S.S."/>
            <person name="Banfield J.F."/>
        </authorList>
    </citation>
    <scope>NUCLEOTIDE SEQUENCE [LARGE SCALE GENOMIC DNA]</scope>
</reference>
<dbReference type="AlphaFoldDB" id="A0A1F6CVM7"/>
<comment type="caution">
    <text evidence="1">The sequence shown here is derived from an EMBL/GenBank/DDBJ whole genome shotgun (WGS) entry which is preliminary data.</text>
</comment>
<sequence>MEVDMSKKHVEFGKDLGLMAEVVRRGLSVGIGQWEFWEPLSKPQPGLWHAMIDFFGIPPHEYFDWCESWKSEKRQNHHHRAPDIDTLDAVVRYGRENGFTKENWQHLIMSASVFEALVDYLRLAPPFSVEVEVDYSHLPPYQGGYTPQYPLRRSHGVARLDMSIYVLADDRKIDANESRIRERGWRFADQQELYAFGQTTKQQVRPWAVMGVEPLYGPGSRTSDFGHYHFPRLWMLRGNDALDHYGCTSVASQSHNGLRTLIVKE</sequence>
<organism evidence="1 2">
    <name type="scientific">Candidatus Kaiserbacteria bacterium RIFCSPHIGHO2_01_FULL_53_29</name>
    <dbReference type="NCBI Taxonomy" id="1798480"/>
    <lineage>
        <taxon>Bacteria</taxon>
        <taxon>Candidatus Kaiseribacteriota</taxon>
    </lineage>
</organism>
<gene>
    <name evidence="1" type="ORF">A2851_02795</name>
</gene>
<evidence type="ECO:0000313" key="1">
    <source>
        <dbReference type="EMBL" id="OGG53214.1"/>
    </source>
</evidence>
<accession>A0A1F6CVM7</accession>
<dbReference type="Proteomes" id="UP000176863">
    <property type="component" value="Unassembled WGS sequence"/>
</dbReference>
<dbReference type="EMBL" id="MFKT01000015">
    <property type="protein sequence ID" value="OGG53214.1"/>
    <property type="molecule type" value="Genomic_DNA"/>
</dbReference>
<protein>
    <submittedName>
        <fullName evidence="1">Uncharacterized protein</fullName>
    </submittedName>
</protein>
<name>A0A1F6CVM7_9BACT</name>